<accession>A0A4U5N377</accession>
<comment type="caution">
    <text evidence="1">The sequence shown here is derived from an EMBL/GenBank/DDBJ whole genome shotgun (WGS) entry which is preliminary data.</text>
</comment>
<reference evidence="1 2" key="2">
    <citation type="journal article" date="2019" name="G3 (Bethesda)">
        <title>Hybrid Assembly of the Genome of the Entomopathogenic Nematode Steinernema carpocapsae Identifies the X-Chromosome.</title>
        <authorList>
            <person name="Serra L."/>
            <person name="Macchietto M."/>
            <person name="Macias-Munoz A."/>
            <person name="McGill C.J."/>
            <person name="Rodriguez I.M."/>
            <person name="Rodriguez B."/>
            <person name="Murad R."/>
            <person name="Mortazavi A."/>
        </authorList>
    </citation>
    <scope>NUCLEOTIDE SEQUENCE [LARGE SCALE GENOMIC DNA]</scope>
    <source>
        <strain evidence="1 2">ALL</strain>
    </source>
</reference>
<dbReference type="Proteomes" id="UP000298663">
    <property type="component" value="Unassembled WGS sequence"/>
</dbReference>
<dbReference type="EMBL" id="AZBU02000005">
    <property type="protein sequence ID" value="TKR76768.1"/>
    <property type="molecule type" value="Genomic_DNA"/>
</dbReference>
<keyword evidence="2" id="KW-1185">Reference proteome</keyword>
<protein>
    <submittedName>
        <fullName evidence="1">Uncharacterized protein</fullName>
    </submittedName>
</protein>
<reference evidence="1 2" key="1">
    <citation type="journal article" date="2015" name="Genome Biol.">
        <title>Comparative genomics of Steinernema reveals deeply conserved gene regulatory networks.</title>
        <authorList>
            <person name="Dillman A.R."/>
            <person name="Macchietto M."/>
            <person name="Porter C.F."/>
            <person name="Rogers A."/>
            <person name="Williams B."/>
            <person name="Antoshechkin I."/>
            <person name="Lee M.M."/>
            <person name="Goodwin Z."/>
            <person name="Lu X."/>
            <person name="Lewis E.E."/>
            <person name="Goodrich-Blair H."/>
            <person name="Stock S.P."/>
            <person name="Adams B.J."/>
            <person name="Sternberg P.W."/>
            <person name="Mortazavi A."/>
        </authorList>
    </citation>
    <scope>NUCLEOTIDE SEQUENCE [LARGE SCALE GENOMIC DNA]</scope>
    <source>
        <strain evidence="1 2">ALL</strain>
    </source>
</reference>
<gene>
    <name evidence="1" type="ORF">L596_017861</name>
</gene>
<name>A0A4U5N377_STECR</name>
<proteinExistence type="predicted"/>
<evidence type="ECO:0000313" key="1">
    <source>
        <dbReference type="EMBL" id="TKR76768.1"/>
    </source>
</evidence>
<dbReference type="AlphaFoldDB" id="A0A4U5N377"/>
<organism evidence="1 2">
    <name type="scientific">Steinernema carpocapsae</name>
    <name type="common">Entomopathogenic nematode</name>
    <dbReference type="NCBI Taxonomy" id="34508"/>
    <lineage>
        <taxon>Eukaryota</taxon>
        <taxon>Metazoa</taxon>
        <taxon>Ecdysozoa</taxon>
        <taxon>Nematoda</taxon>
        <taxon>Chromadorea</taxon>
        <taxon>Rhabditida</taxon>
        <taxon>Tylenchina</taxon>
        <taxon>Panagrolaimomorpha</taxon>
        <taxon>Strongyloidoidea</taxon>
        <taxon>Steinernematidae</taxon>
        <taxon>Steinernema</taxon>
    </lineage>
</organism>
<sequence length="85" mass="9608">MSSSFPYAKLLKKDWDNRGDVKVFVNKTITKKLDYEDDASLNLSTFIFLLLVCHIPDQSGKILGRRISSKTNLNSGCYVCLTCTK</sequence>
<evidence type="ECO:0000313" key="2">
    <source>
        <dbReference type="Proteomes" id="UP000298663"/>
    </source>
</evidence>